<dbReference type="InterPro" id="IPR049172">
    <property type="entry name" value="DUF6857_pln"/>
</dbReference>
<dbReference type="GO" id="GO:0006886">
    <property type="term" value="P:intracellular protein transport"/>
    <property type="evidence" value="ECO:0007669"/>
    <property type="project" value="InterPro"/>
</dbReference>
<dbReference type="InterPro" id="IPR000727">
    <property type="entry name" value="T_SNARE_dom"/>
</dbReference>
<feature type="region of interest" description="Disordered" evidence="3">
    <location>
        <begin position="1"/>
        <end position="57"/>
    </location>
</feature>
<evidence type="ECO:0000259" key="4">
    <source>
        <dbReference type="PROSITE" id="PS50192"/>
    </source>
</evidence>
<keyword evidence="2" id="KW-0813">Transport</keyword>
<keyword evidence="2" id="KW-0653">Protein transport</keyword>
<evidence type="ECO:0000313" key="6">
    <source>
        <dbReference type="Proteomes" id="UP000290289"/>
    </source>
</evidence>
<feature type="compositionally biased region" description="Polar residues" evidence="3">
    <location>
        <begin position="527"/>
        <end position="540"/>
    </location>
</feature>
<dbReference type="PANTHER" id="PTHR31928:SF3">
    <property type="entry name" value="EXPRESSED PROTEIN"/>
    <property type="match status" value="1"/>
</dbReference>
<dbReference type="GO" id="GO:0016192">
    <property type="term" value="P:vesicle-mediated transport"/>
    <property type="evidence" value="ECO:0007669"/>
    <property type="project" value="InterPro"/>
</dbReference>
<feature type="compositionally biased region" description="Basic residues" evidence="3">
    <location>
        <begin position="913"/>
        <end position="925"/>
    </location>
</feature>
<dbReference type="InterPro" id="IPR048297">
    <property type="entry name" value="DUF936_dom_pln"/>
</dbReference>
<feature type="compositionally biased region" description="Basic and acidic residues" evidence="3">
    <location>
        <begin position="503"/>
        <end position="516"/>
    </location>
</feature>
<evidence type="ECO:0000313" key="5">
    <source>
        <dbReference type="EMBL" id="RXH74586.1"/>
    </source>
</evidence>
<dbReference type="InterPro" id="IPR010341">
    <property type="entry name" value="DUF936_pln"/>
</dbReference>
<dbReference type="Pfam" id="PF21647">
    <property type="entry name" value="DUF6857"/>
    <property type="match status" value="1"/>
</dbReference>
<dbReference type="Proteomes" id="UP000290289">
    <property type="component" value="Chromosome 15"/>
</dbReference>
<keyword evidence="6" id="KW-1185">Reference proteome</keyword>
<reference evidence="5 6" key="1">
    <citation type="submission" date="2018-10" db="EMBL/GenBank/DDBJ databases">
        <title>A high-quality apple genome assembly.</title>
        <authorList>
            <person name="Hu J."/>
        </authorList>
    </citation>
    <scope>NUCLEOTIDE SEQUENCE [LARGE SCALE GENOMIC DNA]</scope>
    <source>
        <strain evidence="6">cv. HFTH1</strain>
        <tissue evidence="5">Young leaf</tissue>
    </source>
</reference>
<feature type="compositionally biased region" description="Polar residues" evidence="3">
    <location>
        <begin position="928"/>
        <end position="937"/>
    </location>
</feature>
<proteinExistence type="inferred from homology"/>
<dbReference type="Pfam" id="PF05739">
    <property type="entry name" value="SNARE"/>
    <property type="match status" value="1"/>
</dbReference>
<evidence type="ECO:0000256" key="3">
    <source>
        <dbReference type="SAM" id="MobiDB-lite"/>
    </source>
</evidence>
<feature type="compositionally biased region" description="Basic and acidic residues" evidence="3">
    <location>
        <begin position="694"/>
        <end position="705"/>
    </location>
</feature>
<feature type="region of interest" description="Disordered" evidence="3">
    <location>
        <begin position="908"/>
        <end position="937"/>
    </location>
</feature>
<dbReference type="Pfam" id="PF11416">
    <property type="entry name" value="Syntaxin-5_N"/>
    <property type="match status" value="1"/>
</dbReference>
<dbReference type="PROSITE" id="PS50192">
    <property type="entry name" value="T_SNARE"/>
    <property type="match status" value="1"/>
</dbReference>
<dbReference type="SMART" id="SM00397">
    <property type="entry name" value="t_SNARE"/>
    <property type="match status" value="1"/>
</dbReference>
<feature type="compositionally biased region" description="Low complexity" evidence="3">
    <location>
        <begin position="27"/>
        <end position="39"/>
    </location>
</feature>
<dbReference type="GO" id="GO:0016020">
    <property type="term" value="C:membrane"/>
    <property type="evidence" value="ECO:0007669"/>
    <property type="project" value="InterPro"/>
</dbReference>
<dbReference type="GO" id="GO:0005484">
    <property type="term" value="F:SNAP receptor activity"/>
    <property type="evidence" value="ECO:0007669"/>
    <property type="project" value="InterPro"/>
</dbReference>
<feature type="domain" description="T-SNARE coiled-coil homology" evidence="4">
    <location>
        <begin position="246"/>
        <end position="308"/>
    </location>
</feature>
<dbReference type="InterPro" id="IPR010989">
    <property type="entry name" value="SNARE"/>
</dbReference>
<gene>
    <name evidence="5" type="ORF">DVH24_029307</name>
</gene>
<accession>A0A498HT22</accession>
<sequence>MQGKSGQSSFRDRTQEFQSVTDRLRKSFAPSFNGPSSSGSSGGKLDGPRSAASVQSEFNKRASKIGLGIHHTSQKLGKLAQLAKRTSVFDDPALEIQELTAAIKQDITGLNSALIELQLHCNSQNESGNISSDTTTHSTTVVDNLKNRLMSATKEFKEVLTMRTENLKVHENRRQLFSSTTSKESTNPFVRQRPVAARSAANASTAPPPWANDSASSSQLFPRKQTDKESRPLLQQQQQQVVEQQDTYMHSRSEALQNVESTIHELGNIFTQLATMVSQQGELAIRIDESMDETLSNVEGAQGQLARYLNSISSNRWLMMKIFFRLLLLHRFNPPPSLSVSLRRTTMASLTPGILLKLLQSMNSATKVTGDHRSALLQVIGIVPALAGSDLSSNQGFYVQLSDSLNSTYVSLSDQDTDLILTNRLQLGQFAYVDRFNFDSPVPRVLGIRPIAGRHPFLGTPEPLVARFSTSKREFVIQPVSDSDQSADFMAIYLSNKQQEQVVRNDNKEAKIEKARPSRQPLAPRDNVNTGGNLNSNSISDEAKKISDRPASRFSSPAGAKRSVSVGKKNPASAERDPSLAGKGKRSGSPAPSKCVVPSLIVAKEEDRKASKEAAIIVPSRYRQPSPVGQRRQPSPNARRASLSPGRRLSGGVKDSAAKKKMAGIVAGISKVSEALIGSGKGNRKGWDESPAVEQKEKPAAKNKPDLQSFIRTQAALARRLSDAKGGIPNGGDDSSSNEKTKSGSLKDLVVQERPSCAAAPGITVHGKKWTDGSVSLDAVSSDLARLGKEALQRKVLASAAAAEALEEAIATESLVRKLSMFAELASTSKVGSPLPAIDRFFSIYDEVVKSTTLTESIASNRNSDTCYNDQIPTEQSKPVSLWVEAALATDLSVVSLLAAQDNETPSALQKSLSKRRYTPAKSHLKISPSSPQSTAGVGTWMKGHGMKETVELAVSLQSEMQMWFLQFVEKALDAGFRVFGECAANGGKLPIDCGSIAAVLSQLKRVNEWLDGVVSRRNELNEKVDGLKRKIYGFVIQHVGTTFDNPTPLASSSS</sequence>
<dbReference type="AlphaFoldDB" id="A0A498HT22"/>
<feature type="compositionally biased region" description="Polar residues" evidence="3">
    <location>
        <begin position="175"/>
        <end position="189"/>
    </location>
</feature>
<organism evidence="5 6">
    <name type="scientific">Malus domestica</name>
    <name type="common">Apple</name>
    <name type="synonym">Pyrus malus</name>
    <dbReference type="NCBI Taxonomy" id="3750"/>
    <lineage>
        <taxon>Eukaryota</taxon>
        <taxon>Viridiplantae</taxon>
        <taxon>Streptophyta</taxon>
        <taxon>Embryophyta</taxon>
        <taxon>Tracheophyta</taxon>
        <taxon>Spermatophyta</taxon>
        <taxon>Magnoliopsida</taxon>
        <taxon>eudicotyledons</taxon>
        <taxon>Gunneridae</taxon>
        <taxon>Pentapetalae</taxon>
        <taxon>rosids</taxon>
        <taxon>fabids</taxon>
        <taxon>Rosales</taxon>
        <taxon>Rosaceae</taxon>
        <taxon>Amygdaloideae</taxon>
        <taxon>Maleae</taxon>
        <taxon>Malus</taxon>
    </lineage>
</organism>
<dbReference type="PANTHER" id="PTHR31928">
    <property type="entry name" value="EXPRESSED PROTEIN"/>
    <property type="match status" value="1"/>
</dbReference>
<dbReference type="PROSITE" id="PS00914">
    <property type="entry name" value="SYNTAXIN"/>
    <property type="match status" value="1"/>
</dbReference>
<dbReference type="Pfam" id="PF06075">
    <property type="entry name" value="DUF936"/>
    <property type="match status" value="1"/>
</dbReference>
<feature type="region of interest" description="Disordered" evidence="3">
    <location>
        <begin position="500"/>
        <end position="594"/>
    </location>
</feature>
<evidence type="ECO:0000256" key="1">
    <source>
        <dbReference type="ARBA" id="ARBA00009063"/>
    </source>
</evidence>
<dbReference type="EMBL" id="RDQH01000341">
    <property type="protein sequence ID" value="RXH74586.1"/>
    <property type="molecule type" value="Genomic_DNA"/>
</dbReference>
<comment type="similarity">
    <text evidence="1">Belongs to the syntaxin family.</text>
</comment>
<feature type="compositionally biased region" description="Basic and acidic residues" evidence="3">
    <location>
        <begin position="541"/>
        <end position="551"/>
    </location>
</feature>
<dbReference type="InterPro" id="IPR006012">
    <property type="entry name" value="Syntaxin/epimorphin_CS"/>
</dbReference>
<feature type="region of interest" description="Disordered" evidence="3">
    <location>
        <begin position="678"/>
        <end position="708"/>
    </location>
</feature>
<feature type="region of interest" description="Disordered" evidence="3">
    <location>
        <begin position="171"/>
        <end position="236"/>
    </location>
</feature>
<feature type="compositionally biased region" description="Low complexity" evidence="3">
    <location>
        <begin position="193"/>
        <end position="205"/>
    </location>
</feature>
<dbReference type="SUPFAM" id="SSF47661">
    <property type="entry name" value="t-snare proteins"/>
    <property type="match status" value="1"/>
</dbReference>
<dbReference type="InterPro" id="IPR021538">
    <property type="entry name" value="Syntaxin-5_N"/>
</dbReference>
<dbReference type="Gene3D" id="1.20.58.70">
    <property type="match status" value="1"/>
</dbReference>
<dbReference type="CDD" id="cd15844">
    <property type="entry name" value="SNARE_syntaxin5"/>
    <property type="match status" value="1"/>
</dbReference>
<feature type="region of interest" description="Disordered" evidence="3">
    <location>
        <begin position="608"/>
        <end position="659"/>
    </location>
</feature>
<comment type="caution">
    <text evidence="5">The sequence shown here is derived from an EMBL/GenBank/DDBJ whole genome shotgun (WGS) entry which is preliminary data.</text>
</comment>
<protein>
    <recommendedName>
        <fullName evidence="4">t-SNARE coiled-coil homology domain-containing protein</fullName>
    </recommendedName>
</protein>
<evidence type="ECO:0000256" key="2">
    <source>
        <dbReference type="ARBA" id="ARBA00022927"/>
    </source>
</evidence>
<feature type="region of interest" description="Disordered" evidence="3">
    <location>
        <begin position="723"/>
        <end position="748"/>
    </location>
</feature>
<name>A0A498HT22_MALDO</name>